<proteinExistence type="predicted"/>
<comment type="caution">
    <text evidence="1">The sequence shown here is derived from an EMBL/GenBank/DDBJ whole genome shotgun (WGS) entry which is preliminary data.</text>
</comment>
<dbReference type="RefSeq" id="XP_046075430.1">
    <property type="nucleotide sequence ID" value="XM_046210778.1"/>
</dbReference>
<evidence type="ECO:0000313" key="2">
    <source>
        <dbReference type="Proteomes" id="UP001201262"/>
    </source>
</evidence>
<gene>
    <name evidence="1" type="ORF">BGW36DRAFT_290720</name>
</gene>
<evidence type="ECO:0000313" key="1">
    <source>
        <dbReference type="EMBL" id="KAH8702054.1"/>
    </source>
</evidence>
<keyword evidence="2" id="KW-1185">Reference proteome</keyword>
<dbReference type="AlphaFoldDB" id="A0AAD4KX16"/>
<dbReference type="GeneID" id="70241065"/>
<organism evidence="1 2">
    <name type="scientific">Talaromyces proteolyticus</name>
    <dbReference type="NCBI Taxonomy" id="1131652"/>
    <lineage>
        <taxon>Eukaryota</taxon>
        <taxon>Fungi</taxon>
        <taxon>Dikarya</taxon>
        <taxon>Ascomycota</taxon>
        <taxon>Pezizomycotina</taxon>
        <taxon>Eurotiomycetes</taxon>
        <taxon>Eurotiomycetidae</taxon>
        <taxon>Eurotiales</taxon>
        <taxon>Trichocomaceae</taxon>
        <taxon>Talaromyces</taxon>
        <taxon>Talaromyces sect. Bacilispori</taxon>
    </lineage>
</organism>
<dbReference type="EMBL" id="JAJTJA010000003">
    <property type="protein sequence ID" value="KAH8702054.1"/>
    <property type="molecule type" value="Genomic_DNA"/>
</dbReference>
<sequence length="55" mass="6274">MVSESAIVRGAALIGLQGIRPKTRRFRRHYGLARRVLFREGIDPDDCTGHLFVQH</sequence>
<reference evidence="1" key="1">
    <citation type="submission" date="2021-12" db="EMBL/GenBank/DDBJ databases">
        <title>Convergent genome expansion in fungi linked to evolution of root-endophyte symbiosis.</title>
        <authorList>
            <consortium name="DOE Joint Genome Institute"/>
            <person name="Ke Y.-H."/>
            <person name="Bonito G."/>
            <person name="Liao H.-L."/>
            <person name="Looney B."/>
            <person name="Rojas-Flechas A."/>
            <person name="Nash J."/>
            <person name="Hameed K."/>
            <person name="Schadt C."/>
            <person name="Martin F."/>
            <person name="Crous P.W."/>
            <person name="Miettinen O."/>
            <person name="Magnuson J.K."/>
            <person name="Labbe J."/>
            <person name="Jacobson D."/>
            <person name="Doktycz M.J."/>
            <person name="Veneault-Fourrey C."/>
            <person name="Kuo A."/>
            <person name="Mondo S."/>
            <person name="Calhoun S."/>
            <person name="Riley R."/>
            <person name="Ohm R."/>
            <person name="LaButti K."/>
            <person name="Andreopoulos B."/>
            <person name="Pangilinan J."/>
            <person name="Nolan M."/>
            <person name="Tritt A."/>
            <person name="Clum A."/>
            <person name="Lipzen A."/>
            <person name="Daum C."/>
            <person name="Barry K."/>
            <person name="Grigoriev I.V."/>
            <person name="Vilgalys R."/>
        </authorList>
    </citation>
    <scope>NUCLEOTIDE SEQUENCE</scope>
    <source>
        <strain evidence="1">PMI_201</strain>
    </source>
</reference>
<accession>A0AAD4KX16</accession>
<protein>
    <submittedName>
        <fullName evidence="1">Uncharacterized protein</fullName>
    </submittedName>
</protein>
<name>A0AAD4KX16_9EURO</name>
<dbReference type="Proteomes" id="UP001201262">
    <property type="component" value="Unassembled WGS sequence"/>
</dbReference>